<keyword evidence="1" id="KW-0732">Signal</keyword>
<dbReference type="Proteomes" id="UP000399805">
    <property type="component" value="Unassembled WGS sequence"/>
</dbReference>
<organism evidence="2 3">
    <name type="scientific">Amycolatopsis camponoti</name>
    <dbReference type="NCBI Taxonomy" id="2606593"/>
    <lineage>
        <taxon>Bacteria</taxon>
        <taxon>Bacillati</taxon>
        <taxon>Actinomycetota</taxon>
        <taxon>Actinomycetes</taxon>
        <taxon>Pseudonocardiales</taxon>
        <taxon>Pseudonocardiaceae</taxon>
        <taxon>Amycolatopsis</taxon>
    </lineage>
</organism>
<dbReference type="EMBL" id="CABVGP010000003">
    <property type="protein sequence ID" value="VVJ23335.1"/>
    <property type="molecule type" value="Genomic_DNA"/>
</dbReference>
<feature type="chain" id="PRO_5038969390" description="Secreted protein" evidence="1">
    <location>
        <begin position="22"/>
        <end position="85"/>
    </location>
</feature>
<protein>
    <recommendedName>
        <fullName evidence="4">Secreted protein</fullName>
    </recommendedName>
</protein>
<dbReference type="RefSeq" id="WP_155548167.1">
    <property type="nucleotide sequence ID" value="NZ_CABVGP010000003.1"/>
</dbReference>
<name>A0A6I8M0L9_9PSEU</name>
<evidence type="ECO:0000313" key="2">
    <source>
        <dbReference type="EMBL" id="VVJ23335.1"/>
    </source>
</evidence>
<evidence type="ECO:0008006" key="4">
    <source>
        <dbReference type="Google" id="ProtNLM"/>
    </source>
</evidence>
<proteinExistence type="predicted"/>
<keyword evidence="3" id="KW-1185">Reference proteome</keyword>
<accession>A0A6I8M0L9</accession>
<sequence>MRALVRGALVTAALATGGALALGGTAAFATSASTNEVVVAGPFDWYDSCHRTQQEYQRYYTIVQGCFQLTAGNDKWIFTYDNTHH</sequence>
<gene>
    <name evidence="2" type="ORF">AA23TX_08233</name>
</gene>
<dbReference type="AlphaFoldDB" id="A0A6I8M0L9"/>
<evidence type="ECO:0000256" key="1">
    <source>
        <dbReference type="SAM" id="SignalP"/>
    </source>
</evidence>
<evidence type="ECO:0000313" key="3">
    <source>
        <dbReference type="Proteomes" id="UP000399805"/>
    </source>
</evidence>
<reference evidence="2 3" key="1">
    <citation type="submission" date="2019-09" db="EMBL/GenBank/DDBJ databases">
        <authorList>
            <person name="Leyn A S."/>
        </authorList>
    </citation>
    <scope>NUCLEOTIDE SEQUENCE [LARGE SCALE GENOMIC DNA]</scope>
    <source>
        <strain evidence="2">AA231_1</strain>
    </source>
</reference>
<feature type="signal peptide" evidence="1">
    <location>
        <begin position="1"/>
        <end position="21"/>
    </location>
</feature>